<dbReference type="PROSITE" id="PS51257">
    <property type="entry name" value="PROKAR_LIPOPROTEIN"/>
    <property type="match status" value="1"/>
</dbReference>
<proteinExistence type="predicted"/>
<feature type="region of interest" description="Disordered" evidence="1">
    <location>
        <begin position="35"/>
        <end position="65"/>
    </location>
</feature>
<dbReference type="AlphaFoldDB" id="A0AAN9VS50"/>
<protein>
    <submittedName>
        <fullName evidence="3">Uncharacterized protein</fullName>
    </submittedName>
</protein>
<evidence type="ECO:0000313" key="4">
    <source>
        <dbReference type="Proteomes" id="UP001378592"/>
    </source>
</evidence>
<evidence type="ECO:0000256" key="2">
    <source>
        <dbReference type="SAM" id="SignalP"/>
    </source>
</evidence>
<dbReference type="EMBL" id="JAZDUA010000090">
    <property type="protein sequence ID" value="KAK7868641.1"/>
    <property type="molecule type" value="Genomic_DNA"/>
</dbReference>
<keyword evidence="4" id="KW-1185">Reference proteome</keyword>
<gene>
    <name evidence="3" type="ORF">R5R35_008448</name>
</gene>
<evidence type="ECO:0000313" key="3">
    <source>
        <dbReference type="EMBL" id="KAK7868641.1"/>
    </source>
</evidence>
<feature type="signal peptide" evidence="2">
    <location>
        <begin position="1"/>
        <end position="23"/>
    </location>
</feature>
<dbReference type="Proteomes" id="UP001378592">
    <property type="component" value="Unassembled WGS sequence"/>
</dbReference>
<feature type="chain" id="PRO_5042902514" evidence="2">
    <location>
        <begin position="24"/>
        <end position="379"/>
    </location>
</feature>
<name>A0AAN9VS50_9ORTH</name>
<sequence>MSPRAPLAFAALLLAACVAAALCARPFAVNNTALRQTHSPRARPAAPPAGRRRARAAPAPTPPGPFWANDSLVGREAECTPAAWKACLDVGRLLHEPSGGCFEPGDARPCGGGATLVLDGEALRAGRLRAACRALGCRSPSALRMAWDGACYEAREVVGRLCGGRAAGLAPHPLGGWECVSAAPAPAPARVKQPEAAGRCALPALRPRAPEAFRVRCDAAQAECLARGMLPFAGGCHAPLAAAPCPASQRVVLREAAARAGRLSVECEIALPCGPYARRLRADGRCHMKQEVARTLCPRDVLSETPAGDMVCAKEAMTFLLESRAEGEECEVAVVAVAVPSPPNVVQSGGLVCAADDDANCQPPAEGEPTPVEIVPEDD</sequence>
<comment type="caution">
    <text evidence="3">The sequence shown here is derived from an EMBL/GenBank/DDBJ whole genome shotgun (WGS) entry which is preliminary data.</text>
</comment>
<accession>A0AAN9VS50</accession>
<feature type="region of interest" description="Disordered" evidence="1">
    <location>
        <begin position="358"/>
        <end position="379"/>
    </location>
</feature>
<organism evidence="3 4">
    <name type="scientific">Gryllus longicercus</name>
    <dbReference type="NCBI Taxonomy" id="2509291"/>
    <lineage>
        <taxon>Eukaryota</taxon>
        <taxon>Metazoa</taxon>
        <taxon>Ecdysozoa</taxon>
        <taxon>Arthropoda</taxon>
        <taxon>Hexapoda</taxon>
        <taxon>Insecta</taxon>
        <taxon>Pterygota</taxon>
        <taxon>Neoptera</taxon>
        <taxon>Polyneoptera</taxon>
        <taxon>Orthoptera</taxon>
        <taxon>Ensifera</taxon>
        <taxon>Gryllidea</taxon>
        <taxon>Grylloidea</taxon>
        <taxon>Gryllidae</taxon>
        <taxon>Gryllinae</taxon>
        <taxon>Gryllus</taxon>
    </lineage>
</organism>
<keyword evidence="2" id="KW-0732">Signal</keyword>
<reference evidence="3 4" key="1">
    <citation type="submission" date="2024-03" db="EMBL/GenBank/DDBJ databases">
        <title>The genome assembly and annotation of the cricket Gryllus longicercus Weissman &amp; Gray.</title>
        <authorList>
            <person name="Szrajer S."/>
            <person name="Gray D."/>
            <person name="Ylla G."/>
        </authorList>
    </citation>
    <scope>NUCLEOTIDE SEQUENCE [LARGE SCALE GENOMIC DNA]</scope>
    <source>
        <strain evidence="3">DAG 2021-001</strain>
        <tissue evidence="3">Whole body minus gut</tissue>
    </source>
</reference>
<evidence type="ECO:0000256" key="1">
    <source>
        <dbReference type="SAM" id="MobiDB-lite"/>
    </source>
</evidence>